<sequence>MEYIRQKSRLCLVNYSLFHLLNLNSMALKFVCSLFFFQNVISAEINFRVTQKQSIILRRFLKLHKLSVY</sequence>
<dbReference type="EMBL" id="REGN01010716">
    <property type="protein sequence ID" value="RMZ98526.1"/>
    <property type="molecule type" value="Genomic_DNA"/>
</dbReference>
<name>A0A3M7PHC8_BRAPC</name>
<comment type="caution">
    <text evidence="1">The sequence shown here is derived from an EMBL/GenBank/DDBJ whole genome shotgun (WGS) entry which is preliminary data.</text>
</comment>
<dbReference type="Proteomes" id="UP000276133">
    <property type="component" value="Unassembled WGS sequence"/>
</dbReference>
<proteinExistence type="predicted"/>
<protein>
    <submittedName>
        <fullName evidence="1">Uncharacterized protein</fullName>
    </submittedName>
</protein>
<reference evidence="1 2" key="1">
    <citation type="journal article" date="2018" name="Sci. Rep.">
        <title>Genomic signatures of local adaptation to the degree of environmental predictability in rotifers.</title>
        <authorList>
            <person name="Franch-Gras L."/>
            <person name="Hahn C."/>
            <person name="Garcia-Roger E.M."/>
            <person name="Carmona M.J."/>
            <person name="Serra M."/>
            <person name="Gomez A."/>
        </authorList>
    </citation>
    <scope>NUCLEOTIDE SEQUENCE [LARGE SCALE GENOMIC DNA]</scope>
    <source>
        <strain evidence="1">HYR1</strain>
    </source>
</reference>
<dbReference type="AlphaFoldDB" id="A0A3M7PHC8"/>
<accession>A0A3M7PHC8</accession>
<keyword evidence="2" id="KW-1185">Reference proteome</keyword>
<gene>
    <name evidence="1" type="ORF">BpHYR1_046336</name>
</gene>
<evidence type="ECO:0000313" key="2">
    <source>
        <dbReference type="Proteomes" id="UP000276133"/>
    </source>
</evidence>
<evidence type="ECO:0000313" key="1">
    <source>
        <dbReference type="EMBL" id="RMZ98526.1"/>
    </source>
</evidence>
<organism evidence="1 2">
    <name type="scientific">Brachionus plicatilis</name>
    <name type="common">Marine rotifer</name>
    <name type="synonym">Brachionus muelleri</name>
    <dbReference type="NCBI Taxonomy" id="10195"/>
    <lineage>
        <taxon>Eukaryota</taxon>
        <taxon>Metazoa</taxon>
        <taxon>Spiralia</taxon>
        <taxon>Gnathifera</taxon>
        <taxon>Rotifera</taxon>
        <taxon>Eurotatoria</taxon>
        <taxon>Monogononta</taxon>
        <taxon>Pseudotrocha</taxon>
        <taxon>Ploima</taxon>
        <taxon>Brachionidae</taxon>
        <taxon>Brachionus</taxon>
    </lineage>
</organism>